<evidence type="ECO:0000259" key="10">
    <source>
        <dbReference type="Pfam" id="PF00725"/>
    </source>
</evidence>
<dbReference type="InterPro" id="IPR006176">
    <property type="entry name" value="3-OHacyl-CoA_DH_NAD-bd"/>
</dbReference>
<dbReference type="Gene3D" id="1.10.1040.10">
    <property type="entry name" value="N-(1-d-carboxylethyl)-l-norvaline Dehydrogenase, domain 2"/>
    <property type="match status" value="1"/>
</dbReference>
<evidence type="ECO:0000259" key="11">
    <source>
        <dbReference type="Pfam" id="PF02737"/>
    </source>
</evidence>
<evidence type="ECO:0000256" key="6">
    <source>
        <dbReference type="PIRSR" id="PIRSR000105-1"/>
    </source>
</evidence>
<evidence type="ECO:0000256" key="3">
    <source>
        <dbReference type="ARBA" id="ARBA00023002"/>
    </source>
</evidence>
<comment type="caution">
    <text evidence="12">The sequence shown here is derived from an EMBL/GenBank/DDBJ whole genome shotgun (WGS) entry which is preliminary data.</text>
</comment>
<feature type="binding site" evidence="8">
    <location>
        <position position="120"/>
    </location>
    <ligand>
        <name>CoA</name>
        <dbReference type="ChEBI" id="CHEBI:57287"/>
    </ligand>
</feature>
<accession>A0A9Q1JSX4</accession>
<dbReference type="InterPro" id="IPR036291">
    <property type="entry name" value="NAD(P)-bd_dom_sf"/>
</dbReference>
<dbReference type="PROSITE" id="PS00067">
    <property type="entry name" value="3HCDH"/>
    <property type="match status" value="1"/>
</dbReference>
<dbReference type="AlphaFoldDB" id="A0A9Q1JSX4"/>
<keyword evidence="7" id="KW-0520">NAD</keyword>
<keyword evidence="9" id="KW-1133">Transmembrane helix</keyword>
<dbReference type="Pfam" id="PF02737">
    <property type="entry name" value="3HCDH_N"/>
    <property type="match status" value="2"/>
</dbReference>
<feature type="site" description="Important for catalytic activity" evidence="6">
    <location>
        <position position="209"/>
    </location>
</feature>
<feature type="domain" description="3-hydroxyacyl-CoA dehydrogenase NAD binding" evidence="11">
    <location>
        <begin position="204"/>
        <end position="252"/>
    </location>
</feature>
<feature type="binding site" evidence="7">
    <location>
        <position position="343"/>
    </location>
    <ligand>
        <name>NAD(+)</name>
        <dbReference type="ChEBI" id="CHEBI:57540"/>
    </ligand>
</feature>
<dbReference type="InterPro" id="IPR008927">
    <property type="entry name" value="6-PGluconate_DH-like_C_sf"/>
</dbReference>
<comment type="catalytic activity">
    <reaction evidence="5">
        <text>a 4-saturated-(3S)-3-hydroxyacyl-CoA = a (3E)-enoyl-CoA + H2O</text>
        <dbReference type="Rhea" id="RHEA:20724"/>
        <dbReference type="ChEBI" id="CHEBI:15377"/>
        <dbReference type="ChEBI" id="CHEBI:58521"/>
        <dbReference type="ChEBI" id="CHEBI:137480"/>
        <dbReference type="EC" id="4.2.1.17"/>
    </reaction>
</comment>
<organism evidence="12 13">
    <name type="scientific">Carnegiea gigantea</name>
    <dbReference type="NCBI Taxonomy" id="171969"/>
    <lineage>
        <taxon>Eukaryota</taxon>
        <taxon>Viridiplantae</taxon>
        <taxon>Streptophyta</taxon>
        <taxon>Embryophyta</taxon>
        <taxon>Tracheophyta</taxon>
        <taxon>Spermatophyta</taxon>
        <taxon>Magnoliopsida</taxon>
        <taxon>eudicotyledons</taxon>
        <taxon>Gunneridae</taxon>
        <taxon>Pentapetalae</taxon>
        <taxon>Caryophyllales</taxon>
        <taxon>Cactineae</taxon>
        <taxon>Cactaceae</taxon>
        <taxon>Cactoideae</taxon>
        <taxon>Echinocereeae</taxon>
        <taxon>Carnegiea</taxon>
    </lineage>
</organism>
<dbReference type="Gene3D" id="3.40.50.720">
    <property type="entry name" value="NAD(P)-binding Rossmann-like Domain"/>
    <property type="match status" value="2"/>
</dbReference>
<comment type="catalytic activity">
    <reaction evidence="4">
        <text>a (3S)-3-hydroxyacyl-CoA = a (2E)-enoyl-CoA + H2O</text>
        <dbReference type="Rhea" id="RHEA:16105"/>
        <dbReference type="ChEBI" id="CHEBI:15377"/>
        <dbReference type="ChEBI" id="CHEBI:57318"/>
        <dbReference type="ChEBI" id="CHEBI:58856"/>
        <dbReference type="EC" id="4.2.1.17"/>
    </reaction>
</comment>
<feature type="binding site" evidence="7">
    <location>
        <begin position="11"/>
        <end position="16"/>
    </location>
    <ligand>
        <name>NAD(+)</name>
        <dbReference type="ChEBI" id="CHEBI:57540"/>
    </ligand>
</feature>
<comment type="similarity">
    <text evidence="2">Belongs to the 3-hydroxyacyl-CoA dehydrogenase family.</text>
</comment>
<protein>
    <recommendedName>
        <fullName evidence="14">3-hydroxybutyryl-CoA dehydrogenase</fullName>
    </recommendedName>
</protein>
<dbReference type="GO" id="GO:0006631">
    <property type="term" value="P:fatty acid metabolic process"/>
    <property type="evidence" value="ECO:0007669"/>
    <property type="project" value="InterPro"/>
</dbReference>
<dbReference type="InterPro" id="IPR013328">
    <property type="entry name" value="6PGD_dom2"/>
</dbReference>
<dbReference type="InterPro" id="IPR006180">
    <property type="entry name" value="3-OHacyl-CoA_DH_CS"/>
</dbReference>
<dbReference type="GO" id="GO:0004300">
    <property type="term" value="F:enoyl-CoA hydratase activity"/>
    <property type="evidence" value="ECO:0007669"/>
    <property type="project" value="UniProtKB-EC"/>
</dbReference>
<feature type="domain" description="3-hydroxyacyl-CoA dehydrogenase NAD binding" evidence="11">
    <location>
        <begin position="6"/>
        <end position="137"/>
    </location>
</feature>
<proteinExistence type="inferred from homology"/>
<sequence length="364" mass="39487">MEEIKTIGVVGAGQMGSGIAQLAAVHGFDVWLLDSDPNALGRATEVISNSIQRLISKGQLPQAVGTDAPKSIHCTTRLEDFSAADFVIEAIAESEAVKKKIFSEVDKITKSSAILASNTSSISITRLASATSRPHKVSELGIVLLLCSDISTLSLLVLLISIWFISFEMYVHGCCLTWRDDFLVNCLPAGICGVTSDKLYLILQVIGMHFMNPPPIMKLVEIIRGADTSDTTFNATKSLAERFGKTTVCSQDYSGFIVNRILMPMINEAFFTLYTGVATKEDIDEGMKLGTNQPMGPLELADFIGLDVCLSILRVLHAGLGDMKYAPCPLLVQYVDAGRLGRKSGIGVYDYRRAPTIAKQLTRL</sequence>
<evidence type="ECO:0000313" key="13">
    <source>
        <dbReference type="Proteomes" id="UP001153076"/>
    </source>
</evidence>
<dbReference type="PANTHER" id="PTHR48075:SF5">
    <property type="entry name" value="3-HYDROXYBUTYRYL-COA DEHYDROGENASE"/>
    <property type="match status" value="1"/>
</dbReference>
<feature type="binding site" evidence="7">
    <location>
        <position position="98"/>
    </location>
    <ligand>
        <name>NAD(+)</name>
        <dbReference type="ChEBI" id="CHEBI:57540"/>
    </ligand>
</feature>
<keyword evidence="9" id="KW-0472">Membrane</keyword>
<dbReference type="GO" id="GO:0016616">
    <property type="term" value="F:oxidoreductase activity, acting on the CH-OH group of donors, NAD or NADP as acceptor"/>
    <property type="evidence" value="ECO:0007669"/>
    <property type="project" value="InterPro"/>
</dbReference>
<evidence type="ECO:0008006" key="14">
    <source>
        <dbReference type="Google" id="ProtNLM"/>
    </source>
</evidence>
<keyword evidence="9" id="KW-0812">Transmembrane</keyword>
<dbReference type="InterPro" id="IPR006108">
    <property type="entry name" value="3HC_DH_C"/>
</dbReference>
<keyword evidence="13" id="KW-1185">Reference proteome</keyword>
<dbReference type="PIRSF" id="PIRSF000105">
    <property type="entry name" value="HCDH"/>
    <property type="match status" value="1"/>
</dbReference>
<dbReference type="Proteomes" id="UP001153076">
    <property type="component" value="Unassembled WGS sequence"/>
</dbReference>
<dbReference type="GO" id="GO:0070403">
    <property type="term" value="F:NAD+ binding"/>
    <property type="evidence" value="ECO:0007669"/>
    <property type="project" value="InterPro"/>
</dbReference>
<dbReference type="InterPro" id="IPR022694">
    <property type="entry name" value="3-OHacyl-CoA_DH"/>
</dbReference>
<evidence type="ECO:0000256" key="7">
    <source>
        <dbReference type="PIRSR" id="PIRSR000105-2"/>
    </source>
</evidence>
<reference evidence="12" key="1">
    <citation type="submission" date="2022-04" db="EMBL/GenBank/DDBJ databases">
        <title>Carnegiea gigantea Genome sequencing and assembly v2.</title>
        <authorList>
            <person name="Copetti D."/>
            <person name="Sanderson M.J."/>
            <person name="Burquez A."/>
            <person name="Wojciechowski M.F."/>
        </authorList>
    </citation>
    <scope>NUCLEOTIDE SEQUENCE</scope>
    <source>
        <strain evidence="12">SGP5-SGP5p</strain>
        <tissue evidence="12">Aerial part</tissue>
    </source>
</reference>
<evidence type="ECO:0000313" key="12">
    <source>
        <dbReference type="EMBL" id="KAJ8430277.1"/>
    </source>
</evidence>
<feature type="transmembrane region" description="Helical" evidence="9">
    <location>
        <begin position="142"/>
        <end position="165"/>
    </location>
</feature>
<feature type="domain" description="3-hydroxyacyl-CoA dehydrogenase C-terminal" evidence="10">
    <location>
        <begin position="255"/>
        <end position="351"/>
    </location>
</feature>
<dbReference type="Pfam" id="PF00725">
    <property type="entry name" value="3HCDH"/>
    <property type="match status" value="1"/>
</dbReference>
<evidence type="ECO:0000256" key="1">
    <source>
        <dbReference type="ARBA" id="ARBA00007005"/>
    </source>
</evidence>
<feature type="binding site" evidence="7">
    <location>
        <position position="93"/>
    </location>
    <ligand>
        <name>NAD(+)</name>
        <dbReference type="ChEBI" id="CHEBI:57540"/>
    </ligand>
</feature>
<gene>
    <name evidence="12" type="ORF">Cgig2_006323</name>
</gene>
<feature type="binding site" evidence="8">
    <location>
        <position position="57"/>
    </location>
    <ligand>
        <name>CoA</name>
        <dbReference type="ChEBI" id="CHEBI:57287"/>
    </ligand>
</feature>
<dbReference type="EMBL" id="JAKOGI010000810">
    <property type="protein sequence ID" value="KAJ8430277.1"/>
    <property type="molecule type" value="Genomic_DNA"/>
</dbReference>
<dbReference type="SUPFAM" id="SSF48179">
    <property type="entry name" value="6-phosphogluconate dehydrogenase C-terminal domain-like"/>
    <property type="match status" value="1"/>
</dbReference>
<evidence type="ECO:0000256" key="4">
    <source>
        <dbReference type="ARBA" id="ARBA00023709"/>
    </source>
</evidence>
<feature type="binding site" evidence="8">
    <location>
        <position position="50"/>
    </location>
    <ligand>
        <name>CoA</name>
        <dbReference type="ChEBI" id="CHEBI:57287"/>
    </ligand>
</feature>
<feature type="binding site" evidence="7">
    <location>
        <position position="120"/>
    </location>
    <ligand>
        <name>NAD(+)</name>
        <dbReference type="ChEBI" id="CHEBI:57540"/>
    </ligand>
</feature>
<name>A0A9Q1JSX4_9CARY</name>
<evidence type="ECO:0000256" key="8">
    <source>
        <dbReference type="PIRSR" id="PIRSR000105-3"/>
    </source>
</evidence>
<feature type="binding site" evidence="7">
    <location>
        <position position="212"/>
    </location>
    <ligand>
        <name>NAD(+)</name>
        <dbReference type="ChEBI" id="CHEBI:57540"/>
    </ligand>
</feature>
<comment type="similarity">
    <text evidence="1">In the central section; belongs to the 3-hydroxyacyl-CoA dehydrogenase family.</text>
</comment>
<keyword evidence="3" id="KW-0560">Oxidoreductase</keyword>
<feature type="binding site" evidence="7">
    <location>
        <position position="34"/>
    </location>
    <ligand>
        <name>NAD(+)</name>
        <dbReference type="ChEBI" id="CHEBI:57540"/>
    </ligand>
</feature>
<evidence type="ECO:0000256" key="2">
    <source>
        <dbReference type="ARBA" id="ARBA00009463"/>
    </source>
</evidence>
<dbReference type="PANTHER" id="PTHR48075">
    <property type="entry name" value="3-HYDROXYACYL-COA DEHYDROGENASE FAMILY PROTEIN"/>
    <property type="match status" value="1"/>
</dbReference>
<evidence type="ECO:0000256" key="9">
    <source>
        <dbReference type="SAM" id="Phobius"/>
    </source>
</evidence>
<dbReference type="OrthoDB" id="5958943at2759"/>
<evidence type="ECO:0000256" key="5">
    <source>
        <dbReference type="ARBA" id="ARBA00023717"/>
    </source>
</evidence>
<dbReference type="SUPFAM" id="SSF51735">
    <property type="entry name" value="NAD(P)-binding Rossmann-fold domains"/>
    <property type="match status" value="2"/>
</dbReference>